<dbReference type="EMBL" id="AP025335">
    <property type="protein sequence ID" value="BDD53927.1"/>
    <property type="molecule type" value="Genomic_DNA"/>
</dbReference>
<geneLocation type="plasmid" evidence="1 2">
    <name>pTMTA97341</name>
</geneLocation>
<organism evidence="1 2">
    <name type="scientific">Phytobacter diazotrophicus</name>
    <dbReference type="NCBI Taxonomy" id="395631"/>
    <lineage>
        <taxon>Bacteria</taxon>
        <taxon>Pseudomonadati</taxon>
        <taxon>Pseudomonadota</taxon>
        <taxon>Gammaproteobacteria</taxon>
        <taxon>Enterobacterales</taxon>
        <taxon>Enterobacteriaceae</taxon>
        <taxon>Phytobacter</taxon>
    </lineage>
</organism>
<evidence type="ECO:0000313" key="2">
    <source>
        <dbReference type="Proteomes" id="UP001320460"/>
    </source>
</evidence>
<accession>A0ABN6LXC7</accession>
<proteinExistence type="predicted"/>
<keyword evidence="2" id="KW-1185">Reference proteome</keyword>
<sequence>MNFHQTGTFDFIFCCWCTVSECPFVRCQATNLETYNSNCIKTKHYFINDILFS</sequence>
<dbReference type="Proteomes" id="UP001320460">
    <property type="component" value="Plasmid pTMTA97341"/>
</dbReference>
<evidence type="ECO:0000313" key="1">
    <source>
        <dbReference type="EMBL" id="BDD53927.1"/>
    </source>
</evidence>
<reference evidence="1 2" key="1">
    <citation type="submission" date="2021-12" db="EMBL/GenBank/DDBJ databases">
        <title>Complete genome sequence of Phytobacter diazotrophicus TA9734.</title>
        <authorList>
            <person name="Kubota H."/>
            <person name="Nakayama Y."/>
            <person name="Ariyoshi T."/>
        </authorList>
    </citation>
    <scope>NUCLEOTIDE SEQUENCE [LARGE SCALE GENOMIC DNA]</scope>
    <source>
        <strain evidence="1 2">TA9734</strain>
        <plasmid evidence="1 2">pTMTA97341</plasmid>
    </source>
</reference>
<gene>
    <name evidence="1" type="ORF">PDTA9734_54140</name>
</gene>
<name>A0ABN6LXC7_9ENTR</name>
<protein>
    <submittedName>
        <fullName evidence="1">Uncharacterized protein</fullName>
    </submittedName>
</protein>
<keyword evidence="1" id="KW-0614">Plasmid</keyword>